<name>A0A8H7BRZ2_9FUNG</name>
<dbReference type="Proteomes" id="UP000605846">
    <property type="component" value="Unassembled WGS sequence"/>
</dbReference>
<gene>
    <name evidence="2" type="ORF">EC973_005605</name>
</gene>
<evidence type="ECO:0000256" key="1">
    <source>
        <dbReference type="SAM" id="MobiDB-lite"/>
    </source>
</evidence>
<dbReference type="OrthoDB" id="2366767at2759"/>
<proteinExistence type="predicted"/>
<evidence type="ECO:0000313" key="2">
    <source>
        <dbReference type="EMBL" id="KAF7728767.1"/>
    </source>
</evidence>
<evidence type="ECO:0000313" key="3">
    <source>
        <dbReference type="Proteomes" id="UP000605846"/>
    </source>
</evidence>
<organism evidence="2 3">
    <name type="scientific">Apophysomyces ossiformis</name>
    <dbReference type="NCBI Taxonomy" id="679940"/>
    <lineage>
        <taxon>Eukaryota</taxon>
        <taxon>Fungi</taxon>
        <taxon>Fungi incertae sedis</taxon>
        <taxon>Mucoromycota</taxon>
        <taxon>Mucoromycotina</taxon>
        <taxon>Mucoromycetes</taxon>
        <taxon>Mucorales</taxon>
        <taxon>Mucorineae</taxon>
        <taxon>Mucoraceae</taxon>
        <taxon>Apophysomyces</taxon>
    </lineage>
</organism>
<accession>A0A8H7BRZ2</accession>
<protein>
    <submittedName>
        <fullName evidence="2">Uncharacterized protein</fullName>
    </submittedName>
</protein>
<feature type="region of interest" description="Disordered" evidence="1">
    <location>
        <begin position="1"/>
        <end position="24"/>
    </location>
</feature>
<dbReference type="EMBL" id="JABAYA010000032">
    <property type="protein sequence ID" value="KAF7728767.1"/>
    <property type="molecule type" value="Genomic_DNA"/>
</dbReference>
<reference evidence="2" key="1">
    <citation type="submission" date="2020-01" db="EMBL/GenBank/DDBJ databases">
        <title>Genome Sequencing of Three Apophysomyces-Like Fungal Strains Confirms a Novel Fungal Genus in the Mucoromycota with divergent Burkholderia-like Endosymbiotic Bacteria.</title>
        <authorList>
            <person name="Stajich J.E."/>
            <person name="Macias A.M."/>
            <person name="Carter-House D."/>
            <person name="Lovett B."/>
            <person name="Kasson L.R."/>
            <person name="Berry K."/>
            <person name="Grigoriev I."/>
            <person name="Chang Y."/>
            <person name="Spatafora J."/>
            <person name="Kasson M.T."/>
        </authorList>
    </citation>
    <scope>NUCLEOTIDE SEQUENCE</scope>
    <source>
        <strain evidence="2">NRRL A-21654</strain>
    </source>
</reference>
<sequence length="163" mass="18054">MKDDPPLKRKRTSCYLSTPKKTKATKKVRFDTDNNIIIYTYSSEEYDRGASPVLYKLNPSIPLKPKLSLDIPTLPPSSPCDSEDDGSSNSSSPSTPAADRLPPFSPKKQRPKLSVDTSICTGPLFFTSLSTNHVRHTVRSNWEDDDDTNSYLVPMSASVLSLT</sequence>
<comment type="caution">
    <text evidence="2">The sequence shown here is derived from an EMBL/GenBank/DDBJ whole genome shotgun (WGS) entry which is preliminary data.</text>
</comment>
<dbReference type="AlphaFoldDB" id="A0A8H7BRZ2"/>
<keyword evidence="3" id="KW-1185">Reference proteome</keyword>
<feature type="region of interest" description="Disordered" evidence="1">
    <location>
        <begin position="67"/>
        <end position="114"/>
    </location>
</feature>